<dbReference type="AlphaFoldDB" id="A0A7J6F9H8"/>
<gene>
    <name evidence="1" type="ORF">F8388_025801</name>
    <name evidence="2" type="ORF">G4B88_008871</name>
</gene>
<comment type="caution">
    <text evidence="1">The sequence shown here is derived from an EMBL/GenBank/DDBJ whole genome shotgun (WGS) entry which is preliminary data.</text>
</comment>
<dbReference type="EMBL" id="JAATIQ010000034">
    <property type="protein sequence ID" value="KAF4397025.1"/>
    <property type="molecule type" value="Genomic_DNA"/>
</dbReference>
<evidence type="ECO:0000313" key="3">
    <source>
        <dbReference type="Proteomes" id="UP000525078"/>
    </source>
</evidence>
<evidence type="ECO:0000313" key="2">
    <source>
        <dbReference type="EMBL" id="KAF4397025.1"/>
    </source>
</evidence>
<protein>
    <submittedName>
        <fullName evidence="1">Uncharacterized protein</fullName>
    </submittedName>
</protein>
<name>A0A7J6F9H8_CANSA</name>
<keyword evidence="4" id="KW-1185">Reference proteome</keyword>
<dbReference type="Proteomes" id="UP000583929">
    <property type="component" value="Unassembled WGS sequence"/>
</dbReference>
<dbReference type="EMBL" id="JAATIP010000143">
    <property type="protein sequence ID" value="KAF4367383.1"/>
    <property type="molecule type" value="Genomic_DNA"/>
</dbReference>
<accession>A0A7J6F9H8</accession>
<sequence>EVNGNDDQTVEAIADFFLKESECNVEESSALSVLSPVSIQQESVASDFGREVNGNDDQTVEAIADLFLKESEWIKVSVRSSWQWGRGG</sequence>
<dbReference type="Proteomes" id="UP000525078">
    <property type="component" value="Unassembled WGS sequence"/>
</dbReference>
<proteinExistence type="predicted"/>
<reference evidence="3 4" key="1">
    <citation type="journal article" date="2020" name="bioRxiv">
        <title>Sequence and annotation of 42 cannabis genomes reveals extensive copy number variation in cannabinoid synthesis and pathogen resistance genes.</title>
        <authorList>
            <person name="Mckernan K.J."/>
            <person name="Helbert Y."/>
            <person name="Kane L.T."/>
            <person name="Ebling H."/>
            <person name="Zhang L."/>
            <person name="Liu B."/>
            <person name="Eaton Z."/>
            <person name="Mclaughlin S."/>
            <person name="Kingan S."/>
            <person name="Baybayan P."/>
            <person name="Concepcion G."/>
            <person name="Jordan M."/>
            <person name="Riva A."/>
            <person name="Barbazuk W."/>
            <person name="Harkins T."/>
        </authorList>
    </citation>
    <scope>NUCLEOTIDE SEQUENCE [LARGE SCALE GENOMIC DNA]</scope>
    <source>
        <strain evidence="3 4">cv. Jamaican Lion 4</strain>
        <strain evidence="2">Father</strain>
        <strain evidence="1">Mother</strain>
        <tissue evidence="1">Leaf</tissue>
    </source>
</reference>
<organism evidence="1 3">
    <name type="scientific">Cannabis sativa</name>
    <name type="common">Hemp</name>
    <name type="synonym">Marijuana</name>
    <dbReference type="NCBI Taxonomy" id="3483"/>
    <lineage>
        <taxon>Eukaryota</taxon>
        <taxon>Viridiplantae</taxon>
        <taxon>Streptophyta</taxon>
        <taxon>Embryophyta</taxon>
        <taxon>Tracheophyta</taxon>
        <taxon>Spermatophyta</taxon>
        <taxon>Magnoliopsida</taxon>
        <taxon>eudicotyledons</taxon>
        <taxon>Gunneridae</taxon>
        <taxon>Pentapetalae</taxon>
        <taxon>rosids</taxon>
        <taxon>fabids</taxon>
        <taxon>Rosales</taxon>
        <taxon>Cannabaceae</taxon>
        <taxon>Cannabis</taxon>
    </lineage>
</organism>
<evidence type="ECO:0000313" key="1">
    <source>
        <dbReference type="EMBL" id="KAF4367383.1"/>
    </source>
</evidence>
<feature type="non-terminal residue" evidence="1">
    <location>
        <position position="1"/>
    </location>
</feature>
<evidence type="ECO:0000313" key="4">
    <source>
        <dbReference type="Proteomes" id="UP000583929"/>
    </source>
</evidence>